<evidence type="ECO:0000256" key="1">
    <source>
        <dbReference type="SAM" id="MobiDB-lite"/>
    </source>
</evidence>
<organism evidence="3 4">
    <name type="scientific">Fusarium kuroshium</name>
    <dbReference type="NCBI Taxonomy" id="2010991"/>
    <lineage>
        <taxon>Eukaryota</taxon>
        <taxon>Fungi</taxon>
        <taxon>Dikarya</taxon>
        <taxon>Ascomycota</taxon>
        <taxon>Pezizomycotina</taxon>
        <taxon>Sordariomycetes</taxon>
        <taxon>Hypocreomycetidae</taxon>
        <taxon>Hypocreales</taxon>
        <taxon>Nectriaceae</taxon>
        <taxon>Fusarium</taxon>
        <taxon>Fusarium solani species complex</taxon>
    </lineage>
</organism>
<accession>A0A3M2S438</accession>
<dbReference type="InterPro" id="IPR032675">
    <property type="entry name" value="LRR_dom_sf"/>
</dbReference>
<feature type="region of interest" description="Disordered" evidence="1">
    <location>
        <begin position="22"/>
        <end position="92"/>
    </location>
</feature>
<reference evidence="3 4" key="1">
    <citation type="submission" date="2017-06" db="EMBL/GenBank/DDBJ databases">
        <title>Comparative genomic analysis of Ambrosia Fusariam Clade fungi.</title>
        <authorList>
            <person name="Stajich J.E."/>
            <person name="Carrillo J."/>
            <person name="Kijimoto T."/>
            <person name="Eskalen A."/>
            <person name="O'Donnell K."/>
            <person name="Kasson M."/>
        </authorList>
    </citation>
    <scope>NUCLEOTIDE SEQUENCE [LARGE SCALE GENOMIC DNA]</scope>
    <source>
        <strain evidence="3">UCR3666</strain>
    </source>
</reference>
<dbReference type="InterPro" id="IPR001810">
    <property type="entry name" value="F-box_dom"/>
</dbReference>
<evidence type="ECO:0000259" key="2">
    <source>
        <dbReference type="PROSITE" id="PS50181"/>
    </source>
</evidence>
<dbReference type="EMBL" id="NKUJ01000142">
    <property type="protein sequence ID" value="RMJ12229.1"/>
    <property type="molecule type" value="Genomic_DNA"/>
</dbReference>
<feature type="compositionally biased region" description="Polar residues" evidence="1">
    <location>
        <begin position="77"/>
        <end position="87"/>
    </location>
</feature>
<evidence type="ECO:0000313" key="4">
    <source>
        <dbReference type="Proteomes" id="UP000277212"/>
    </source>
</evidence>
<dbReference type="STRING" id="2010991.A0A3M2S438"/>
<sequence length="653" mass="73552">MCPLSFQFPPNQRVEQLNAMSLRRSARIRNQDAQVAPEPQQSQPVPLKRKDPPAKVTGAAKRNKSPTEPAKPKAKSRQPNVQTSIVSNDDALSPLPPEILNMILQSIDDRPTLGKLGRTSKKYYSIAMPYLYKQIAVAAMFHAHIPKLIRALEPVLTIAQKKQLKKEGKYKGQQERFSSRLDENAKPLCADYVRSIVVGVCDPGRKHKYITTRYLEEAFQNLNNLEIIEANVLTEPMAKSIVSLKNLKALSVSTDGFEEGAMRPLAKLKNLQHLSVEDYGWGSGTGKDNVVRSMLLNSRSTLRGLSMHTSAYATCFLEDWEKMVSASKSNQPQNLAALKSFTLSGVRFEEDKFLKSMQRAIDFAGLQELKLGRLPGGKHRLFQYLAGLASSAPDERISLRTLSVHMSHNRHVETPEQKQMAFDAQCAFISSFDSLTSLELVDYNQYPDSHTVNPGLADTLLQAILKHENLKVLRISYTGIISGCKIPYLSAETVTTIINNLPNLEEFQFAPEESEIDKIGEALAGSPNLTSVTCWPHDRWGRLGQNREEIPGSNILRGVLQGFMSRASSNNNTKFIWEEHFKLKRISVNYKAWIVASKFGKLEKGVKKEEKMKSEDEKQEVLYRDITGTFHRYIHVGYDPAFEWVEKVSKDMD</sequence>
<dbReference type="SUPFAM" id="SSF52047">
    <property type="entry name" value="RNI-like"/>
    <property type="match status" value="1"/>
</dbReference>
<feature type="domain" description="F-box" evidence="2">
    <location>
        <begin position="89"/>
        <end position="135"/>
    </location>
</feature>
<dbReference type="OrthoDB" id="5311681at2759"/>
<name>A0A3M2S438_9HYPO</name>
<dbReference type="PROSITE" id="PS50181">
    <property type="entry name" value="FBOX"/>
    <property type="match status" value="1"/>
</dbReference>
<dbReference type="Gene3D" id="3.80.10.10">
    <property type="entry name" value="Ribonuclease Inhibitor"/>
    <property type="match status" value="1"/>
</dbReference>
<evidence type="ECO:0000313" key="3">
    <source>
        <dbReference type="EMBL" id="RMJ12229.1"/>
    </source>
</evidence>
<proteinExistence type="predicted"/>
<dbReference type="AlphaFoldDB" id="A0A3M2S438"/>
<keyword evidence="4" id="KW-1185">Reference proteome</keyword>
<comment type="caution">
    <text evidence="3">The sequence shown here is derived from an EMBL/GenBank/DDBJ whole genome shotgun (WGS) entry which is preliminary data.</text>
</comment>
<gene>
    <name evidence="3" type="ORF">CDV36_008091</name>
</gene>
<protein>
    <recommendedName>
        <fullName evidence="2">F-box domain-containing protein</fullName>
    </recommendedName>
</protein>
<dbReference type="Proteomes" id="UP000277212">
    <property type="component" value="Unassembled WGS sequence"/>
</dbReference>